<dbReference type="STRING" id="670307.HYPDE_33613"/>
<dbReference type="InterPro" id="IPR029028">
    <property type="entry name" value="Alpha/beta_knot_MTases"/>
</dbReference>
<keyword evidence="3 6" id="KW-0808">Transferase</keyword>
<dbReference type="GO" id="GO:0005829">
    <property type="term" value="C:cytosol"/>
    <property type="evidence" value="ECO:0007669"/>
    <property type="project" value="TreeGrafter"/>
</dbReference>
<dbReference type="GO" id="GO:0008173">
    <property type="term" value="F:RNA methyltransferase activity"/>
    <property type="evidence" value="ECO:0007669"/>
    <property type="project" value="InterPro"/>
</dbReference>
<keyword evidence="2 6" id="KW-0489">Methyltransferase</keyword>
<comment type="similarity">
    <text evidence="1">Belongs to the class IV-like SAM-binding methyltransferase superfamily. RNA methyltransferase TrmH family.</text>
</comment>
<proteinExistence type="inferred from homology"/>
<evidence type="ECO:0000256" key="2">
    <source>
        <dbReference type="ARBA" id="ARBA00022603"/>
    </source>
</evidence>
<evidence type="ECO:0000259" key="5">
    <source>
        <dbReference type="Pfam" id="PF00588"/>
    </source>
</evidence>
<evidence type="ECO:0000256" key="4">
    <source>
        <dbReference type="ARBA" id="ARBA00022691"/>
    </source>
</evidence>
<gene>
    <name evidence="6" type="ORF">HYPDE_33613</name>
</gene>
<dbReference type="Proteomes" id="UP000005952">
    <property type="component" value="Chromosome"/>
</dbReference>
<dbReference type="Gene3D" id="3.40.1280.10">
    <property type="match status" value="1"/>
</dbReference>
<dbReference type="EMBL" id="CP005587">
    <property type="protein sequence ID" value="AGK58395.1"/>
    <property type="molecule type" value="Genomic_DNA"/>
</dbReference>
<evidence type="ECO:0000313" key="6">
    <source>
        <dbReference type="EMBL" id="AGK58395.1"/>
    </source>
</evidence>
<keyword evidence="7" id="KW-1185">Reference proteome</keyword>
<dbReference type="Gene3D" id="1.10.8.590">
    <property type="match status" value="1"/>
</dbReference>
<dbReference type="HOGENOM" id="CLU_637400_0_0_5"/>
<evidence type="ECO:0000256" key="1">
    <source>
        <dbReference type="ARBA" id="ARBA00007228"/>
    </source>
</evidence>
<organism evidence="6 7">
    <name type="scientific">Hyphomicrobium denitrificans 1NES1</name>
    <dbReference type="NCBI Taxonomy" id="670307"/>
    <lineage>
        <taxon>Bacteria</taxon>
        <taxon>Pseudomonadati</taxon>
        <taxon>Pseudomonadota</taxon>
        <taxon>Alphaproteobacteria</taxon>
        <taxon>Hyphomicrobiales</taxon>
        <taxon>Hyphomicrobiaceae</taxon>
        <taxon>Hyphomicrobium</taxon>
    </lineage>
</organism>
<reference evidence="6 7" key="1">
    <citation type="journal article" date="2013" name="Genome Announc.">
        <title>Genome sequences for three denitrifying bacterial strains isolated from a uranium- and nitrate-contaminated subsurface environment.</title>
        <authorList>
            <person name="Venkatramanan R."/>
            <person name="Prakash O."/>
            <person name="Woyke T."/>
            <person name="Chain P."/>
            <person name="Goodwin L.A."/>
            <person name="Watson D."/>
            <person name="Brooks S."/>
            <person name="Kostka J.E."/>
            <person name="Green S.J."/>
        </authorList>
    </citation>
    <scope>NUCLEOTIDE SEQUENCE [LARGE SCALE GENOMIC DNA]</scope>
    <source>
        <strain evidence="6 7">1NES1</strain>
    </source>
</reference>
<dbReference type="GO" id="GO:0002128">
    <property type="term" value="P:tRNA nucleoside ribose methylation"/>
    <property type="evidence" value="ECO:0007669"/>
    <property type="project" value="TreeGrafter"/>
</dbReference>
<dbReference type="Pfam" id="PF00588">
    <property type="entry name" value="SpoU_methylase"/>
    <property type="match status" value="1"/>
</dbReference>
<protein>
    <submittedName>
        <fullName evidence="6">tRNA/rRNA methyltransferase SpoU</fullName>
    </submittedName>
</protein>
<dbReference type="PANTHER" id="PTHR42786:SF7">
    <property type="entry name" value="TRNA_RRNA METHYLTRANSFERASE SPOU TYPE DOMAIN-CONTAINING PROTEIN"/>
    <property type="match status" value="1"/>
</dbReference>
<accession>N0BE44</accession>
<evidence type="ECO:0000256" key="3">
    <source>
        <dbReference type="ARBA" id="ARBA00022679"/>
    </source>
</evidence>
<dbReference type="GO" id="GO:0003723">
    <property type="term" value="F:RNA binding"/>
    <property type="evidence" value="ECO:0007669"/>
    <property type="project" value="InterPro"/>
</dbReference>
<evidence type="ECO:0000313" key="7">
    <source>
        <dbReference type="Proteomes" id="UP000005952"/>
    </source>
</evidence>
<dbReference type="AlphaFoldDB" id="N0BE44"/>
<keyword evidence="4" id="KW-0949">S-adenosyl-L-methionine</keyword>
<dbReference type="PANTHER" id="PTHR42786">
    <property type="entry name" value="TRNA/RRNA METHYLTRANSFERASE"/>
    <property type="match status" value="1"/>
</dbReference>
<dbReference type="KEGG" id="hdt:HYPDE_33613"/>
<sequence length="439" mass="48312">MTGRGLCETENDLNAGIESENRGTAASVRIGPGGEPVLGARDTRVAEVVHACHSVSIDQGLETLAIPGLTRLTLEPVLQYCAGLKCIEDRVTCPGCKRRTEAQGIETLDQFILSKKEIVVGDGRVRLKGEGTETIKTPCLESLAKQWSGENYWFWARRVIRKLRHGLRRAHMKGEPVAGEGETPSVILMEPQLADNIGMVARACANFGLDDLRLVNPRDGWPNEKARIAASGANYVIDDARPFEKLEDSIADLNWVGATTARQRDMRKPVLTPEQAIAEVRTRIARGERCGILFGRERNGLETSEVANADALIMIPVNSRFASLNLAQAVLLLGYEWMRGDAGRSLGRVTTYEKPLNEGLYMGRDRPATKEELVGLFEHLERELEANGFFNPAHRKAVVAQNLRTLLTRMNATEQEVRTLRGIVATLAQGKGKARKGAQ</sequence>
<dbReference type="InterPro" id="IPR004384">
    <property type="entry name" value="RNA_MeTrfase_TrmJ/LasT"/>
</dbReference>
<feature type="domain" description="tRNA/rRNA methyltransferase SpoU type" evidence="5">
    <location>
        <begin position="186"/>
        <end position="334"/>
    </location>
</feature>
<dbReference type="InterPro" id="IPR001537">
    <property type="entry name" value="SpoU_MeTrfase"/>
</dbReference>
<dbReference type="CDD" id="cd18093">
    <property type="entry name" value="SpoU-like_TrmJ"/>
    <property type="match status" value="1"/>
</dbReference>
<dbReference type="SUPFAM" id="SSF75217">
    <property type="entry name" value="alpha/beta knot"/>
    <property type="match status" value="1"/>
</dbReference>
<dbReference type="InterPro" id="IPR029026">
    <property type="entry name" value="tRNA_m1G_MTases_N"/>
</dbReference>
<name>N0BE44_9HYPH</name>
<dbReference type="eggNOG" id="COG0565">
    <property type="taxonomic scope" value="Bacteria"/>
</dbReference>